<dbReference type="EMBL" id="JANPWB010000010">
    <property type="protein sequence ID" value="KAJ1136987.1"/>
    <property type="molecule type" value="Genomic_DNA"/>
</dbReference>
<proteinExistence type="predicted"/>
<reference evidence="1" key="1">
    <citation type="journal article" date="2022" name="bioRxiv">
        <title>Sequencing and chromosome-scale assembly of the giantPleurodeles waltlgenome.</title>
        <authorList>
            <person name="Brown T."/>
            <person name="Elewa A."/>
            <person name="Iarovenko S."/>
            <person name="Subramanian E."/>
            <person name="Araus A.J."/>
            <person name="Petzold A."/>
            <person name="Susuki M."/>
            <person name="Suzuki K.-i.T."/>
            <person name="Hayashi T."/>
            <person name="Toyoda A."/>
            <person name="Oliveira C."/>
            <person name="Osipova E."/>
            <person name="Leigh N.D."/>
            <person name="Simon A."/>
            <person name="Yun M.H."/>
        </authorList>
    </citation>
    <scope>NUCLEOTIDE SEQUENCE</scope>
    <source>
        <strain evidence="1">20211129_DDA</strain>
        <tissue evidence="1">Liver</tissue>
    </source>
</reference>
<gene>
    <name evidence="1" type="ORF">NDU88_003400</name>
</gene>
<name>A0AAV7QBL5_PLEWA</name>
<evidence type="ECO:0000313" key="1">
    <source>
        <dbReference type="EMBL" id="KAJ1136987.1"/>
    </source>
</evidence>
<sequence length="97" mass="10138">MTFTDQDTVFCGRWAALPTVSHTLQCTGTSSIIEAVVSDTGAGRVSSAVPPVPGSGFQTRWALPSGQGNVEASMVTPLQLESPSVASVPLRHAELHF</sequence>
<organism evidence="1 2">
    <name type="scientific">Pleurodeles waltl</name>
    <name type="common">Iberian ribbed newt</name>
    <dbReference type="NCBI Taxonomy" id="8319"/>
    <lineage>
        <taxon>Eukaryota</taxon>
        <taxon>Metazoa</taxon>
        <taxon>Chordata</taxon>
        <taxon>Craniata</taxon>
        <taxon>Vertebrata</taxon>
        <taxon>Euteleostomi</taxon>
        <taxon>Amphibia</taxon>
        <taxon>Batrachia</taxon>
        <taxon>Caudata</taxon>
        <taxon>Salamandroidea</taxon>
        <taxon>Salamandridae</taxon>
        <taxon>Pleurodelinae</taxon>
        <taxon>Pleurodeles</taxon>
    </lineage>
</organism>
<accession>A0AAV7QBL5</accession>
<comment type="caution">
    <text evidence="1">The sequence shown here is derived from an EMBL/GenBank/DDBJ whole genome shotgun (WGS) entry which is preliminary data.</text>
</comment>
<keyword evidence="2" id="KW-1185">Reference proteome</keyword>
<protein>
    <submittedName>
        <fullName evidence="1">Uncharacterized protein</fullName>
    </submittedName>
</protein>
<dbReference type="Proteomes" id="UP001066276">
    <property type="component" value="Chromosome 6"/>
</dbReference>
<evidence type="ECO:0000313" key="2">
    <source>
        <dbReference type="Proteomes" id="UP001066276"/>
    </source>
</evidence>
<dbReference type="AlphaFoldDB" id="A0AAV7QBL5"/>